<dbReference type="CDD" id="cd13124">
    <property type="entry name" value="MATE_SpoVB_like"/>
    <property type="match status" value="1"/>
</dbReference>
<evidence type="ECO:0000256" key="1">
    <source>
        <dbReference type="ARBA" id="ARBA00004651"/>
    </source>
</evidence>
<evidence type="ECO:0000256" key="5">
    <source>
        <dbReference type="ARBA" id="ARBA00023136"/>
    </source>
</evidence>
<proteinExistence type="predicted"/>
<dbReference type="GO" id="GO:0005886">
    <property type="term" value="C:plasma membrane"/>
    <property type="evidence" value="ECO:0007669"/>
    <property type="project" value="UniProtKB-SubCell"/>
</dbReference>
<feature type="transmembrane region" description="Helical" evidence="6">
    <location>
        <begin position="334"/>
        <end position="354"/>
    </location>
</feature>
<comment type="caution">
    <text evidence="7">The sequence shown here is derived from an EMBL/GenBank/DDBJ whole genome shotgun (WGS) entry which is preliminary data.</text>
</comment>
<evidence type="ECO:0000256" key="4">
    <source>
        <dbReference type="ARBA" id="ARBA00022989"/>
    </source>
</evidence>
<dbReference type="Pfam" id="PF01943">
    <property type="entry name" value="Polysacc_synt"/>
    <property type="match status" value="1"/>
</dbReference>
<evidence type="ECO:0000313" key="7">
    <source>
        <dbReference type="EMBL" id="PAE86939.1"/>
    </source>
</evidence>
<organism evidence="7 8">
    <name type="scientific">Shouchella clausii</name>
    <name type="common">Alkalihalobacillus clausii</name>
    <dbReference type="NCBI Taxonomy" id="79880"/>
    <lineage>
        <taxon>Bacteria</taxon>
        <taxon>Bacillati</taxon>
        <taxon>Bacillota</taxon>
        <taxon>Bacilli</taxon>
        <taxon>Bacillales</taxon>
        <taxon>Bacillaceae</taxon>
        <taxon>Shouchella</taxon>
    </lineage>
</organism>
<feature type="transmembrane region" description="Helical" evidence="6">
    <location>
        <begin position="131"/>
        <end position="148"/>
    </location>
</feature>
<feature type="transmembrane region" description="Helical" evidence="6">
    <location>
        <begin position="455"/>
        <end position="474"/>
    </location>
</feature>
<comment type="subcellular location">
    <subcellularLocation>
        <location evidence="1">Cell membrane</location>
        <topology evidence="1">Multi-pass membrane protein</topology>
    </subcellularLocation>
</comment>
<feature type="transmembrane region" description="Helical" evidence="6">
    <location>
        <begin position="169"/>
        <end position="186"/>
    </location>
</feature>
<name>A0A268NUK0_SHOCL</name>
<dbReference type="PANTHER" id="PTHR30250:SF29">
    <property type="entry name" value="POLYSACCHARIDE BIOSYNTHESIS PROTEIN C-TERMINAL DOMAIN-CONTAINING PROTEIN"/>
    <property type="match status" value="1"/>
</dbReference>
<feature type="transmembrane region" description="Helical" evidence="6">
    <location>
        <begin position="20"/>
        <end position="38"/>
    </location>
</feature>
<feature type="transmembrane region" description="Helical" evidence="6">
    <location>
        <begin position="425"/>
        <end position="443"/>
    </location>
</feature>
<protein>
    <submittedName>
        <fullName evidence="7">Polysaccharide biosynthesis protein</fullName>
    </submittedName>
</protein>
<keyword evidence="4 6" id="KW-1133">Transmembrane helix</keyword>
<feature type="transmembrane region" description="Helical" evidence="6">
    <location>
        <begin position="397"/>
        <end position="419"/>
    </location>
</feature>
<dbReference type="EMBL" id="NPCC01000044">
    <property type="protein sequence ID" value="PAE86939.1"/>
    <property type="molecule type" value="Genomic_DNA"/>
</dbReference>
<evidence type="ECO:0000256" key="6">
    <source>
        <dbReference type="SAM" id="Phobius"/>
    </source>
</evidence>
<dbReference type="Proteomes" id="UP000216207">
    <property type="component" value="Unassembled WGS sequence"/>
</dbReference>
<accession>A0A268NUK0</accession>
<feature type="transmembrane region" description="Helical" evidence="6">
    <location>
        <begin position="97"/>
        <end position="119"/>
    </location>
</feature>
<feature type="transmembrane region" description="Helical" evidence="6">
    <location>
        <begin position="494"/>
        <end position="518"/>
    </location>
</feature>
<feature type="transmembrane region" description="Helical" evidence="6">
    <location>
        <begin position="366"/>
        <end position="390"/>
    </location>
</feature>
<keyword evidence="3 6" id="KW-0812">Transmembrane</keyword>
<gene>
    <name evidence="7" type="ORF">CHH72_20830</name>
</gene>
<dbReference type="InterPro" id="IPR050833">
    <property type="entry name" value="Poly_Biosynth_Transport"/>
</dbReference>
<dbReference type="InterPro" id="IPR024923">
    <property type="entry name" value="PG_synth_SpoVB"/>
</dbReference>
<feature type="transmembrane region" description="Helical" evidence="6">
    <location>
        <begin position="192"/>
        <end position="215"/>
    </location>
</feature>
<dbReference type="AlphaFoldDB" id="A0A268NUK0"/>
<evidence type="ECO:0000313" key="8">
    <source>
        <dbReference type="Proteomes" id="UP000216207"/>
    </source>
</evidence>
<reference evidence="7 8" key="1">
    <citation type="submission" date="2017-07" db="EMBL/GenBank/DDBJ databases">
        <title>Isolation and whole genome analysis of endospore-forming bacteria from heroin.</title>
        <authorList>
            <person name="Kalinowski J."/>
            <person name="Ahrens B."/>
            <person name="Al-Dilaimi A."/>
            <person name="Winkler A."/>
            <person name="Wibberg D."/>
            <person name="Schleenbecker U."/>
            <person name="Ruckert C."/>
            <person name="Wolfel R."/>
            <person name="Grass G."/>
        </authorList>
    </citation>
    <scope>NUCLEOTIDE SEQUENCE [LARGE SCALE GENOMIC DNA]</scope>
    <source>
        <strain evidence="7 8">7539</strain>
    </source>
</reference>
<dbReference type="PIRSF" id="PIRSF038958">
    <property type="entry name" value="PG_synth_SpoVB"/>
    <property type="match status" value="1"/>
</dbReference>
<dbReference type="PANTHER" id="PTHR30250">
    <property type="entry name" value="PST FAMILY PREDICTED COLANIC ACID TRANSPORTER"/>
    <property type="match status" value="1"/>
</dbReference>
<keyword evidence="5 6" id="KW-0472">Membrane</keyword>
<feature type="transmembrane region" description="Helical" evidence="6">
    <location>
        <begin position="246"/>
        <end position="267"/>
    </location>
</feature>
<evidence type="ECO:0000256" key="2">
    <source>
        <dbReference type="ARBA" id="ARBA00022475"/>
    </source>
</evidence>
<evidence type="ECO:0000256" key="3">
    <source>
        <dbReference type="ARBA" id="ARBA00022692"/>
    </source>
</evidence>
<feature type="transmembrane region" description="Helical" evidence="6">
    <location>
        <begin position="58"/>
        <end position="76"/>
    </location>
</feature>
<keyword evidence="2" id="KW-1003">Cell membrane</keyword>
<sequence>MSSKQWLGDSGRTGAVKGAVFIAFAALMAKVLSAVYRIPFQNIAGDFGFYVYQQIYPFYGTIAILALYGFPVVISRQVAEKKAQGLEKQANELARQAFVGMTVFAVVASIGCAAAAPLVAQFMGDERLAPLLRLVSVGFLFLPILSVGRGVGQGYGDMKPTAFSHIGEQLIRVAAIIFVTYALAAANSGPYMIGTGAVYGSLLGSLAGCIIVIVATRQIKWKKWALSFASIGSALRQSTSILSQSVYVCINALVLLLFQMIDVFTIVRLLQEAGLQEEQAYLAKGVYDRGQPLIQLGTVLATSLALALVPLLAKALARGKEQHAQMYRDAAVRMTLLLGGGAAIGLVVLMGPVNHMLFTDRAGTDILQVVAVSIFPASLYLTAAAILQGYGKIHIPLYAVAVGLAVKLAGNLLFIPVMASAMGGAYASLFAFLAMAALALYAIRRQDGVLFVQKRSYISTGVTLFLLFLVAYGWKWLLEAFLFTSEERVGDTMIALSTSLVGVATVACCLLASSVLTLREWASVPKLANWRRKAMNILK</sequence>
<feature type="transmembrane region" description="Helical" evidence="6">
    <location>
        <begin position="293"/>
        <end position="313"/>
    </location>
</feature>
<dbReference type="InterPro" id="IPR002797">
    <property type="entry name" value="Polysacc_synth"/>
</dbReference>